<evidence type="ECO:0000313" key="2">
    <source>
        <dbReference type="EMBL" id="KAK4464024.1"/>
    </source>
</evidence>
<dbReference type="AlphaFoldDB" id="A0AAV9HVC5"/>
<organism evidence="2 3">
    <name type="scientific">Cladorrhinum samala</name>
    <dbReference type="NCBI Taxonomy" id="585594"/>
    <lineage>
        <taxon>Eukaryota</taxon>
        <taxon>Fungi</taxon>
        <taxon>Dikarya</taxon>
        <taxon>Ascomycota</taxon>
        <taxon>Pezizomycotina</taxon>
        <taxon>Sordariomycetes</taxon>
        <taxon>Sordariomycetidae</taxon>
        <taxon>Sordariales</taxon>
        <taxon>Podosporaceae</taxon>
        <taxon>Cladorrhinum</taxon>
    </lineage>
</organism>
<evidence type="ECO:0000259" key="1">
    <source>
        <dbReference type="PROSITE" id="PS50181"/>
    </source>
</evidence>
<dbReference type="Pfam" id="PF12937">
    <property type="entry name" value="F-box-like"/>
    <property type="match status" value="1"/>
</dbReference>
<comment type="caution">
    <text evidence="2">The sequence shown here is derived from an EMBL/GenBank/DDBJ whole genome shotgun (WGS) entry which is preliminary data.</text>
</comment>
<name>A0AAV9HVC5_9PEZI</name>
<evidence type="ECO:0000313" key="3">
    <source>
        <dbReference type="Proteomes" id="UP001321749"/>
    </source>
</evidence>
<gene>
    <name evidence="2" type="ORF">QBC42DRAFT_249892</name>
</gene>
<dbReference type="SUPFAM" id="SSF81383">
    <property type="entry name" value="F-box domain"/>
    <property type="match status" value="1"/>
</dbReference>
<feature type="domain" description="F-box" evidence="1">
    <location>
        <begin position="93"/>
        <end position="141"/>
    </location>
</feature>
<sequence>MGEQPAQKGKTVELRKLCGSTAGCQPFGCHCSLFLKEGASLLICVGTFLPTRAALRKLSVRLQNFCRATTISVSSPQASRLILLTTLSLGVANMKLNGFPTELLSEIFGHLQDKNYYTLGKARLVCRQWNSVARRHMYQTVSLQHYIAKKELFDDQDQELAVPDHHGFRLWTAMAQNEAVRQTAQAVKIHSGPNISSNRYMSLSDGIWDIWLGWEHDEWKEAPIIPEPWIRQSQFTRLYMLRDVFKVIAEHKARHSGNASTIRALSINSLANHLFSELLLPGLPFDSLVKDITQLRLHITHEDHKDQDKAMDLIERHIFESFLQEEFLPPFSDQLTCLHLSFRAGWGVAPGNFDGRCLVFPNLKTLTLGSLEIAHHDHFDWVLAQTSLESLILVNCVIITYLHLGYEHIEKWCISTDDWFEYPDEAWGFEQGSAWMFDGTWETLFDRMYGLLSGFESYGNNELWRGPDFVCRVGFAGNMEFGNNVPNFSYSHGSHLFEVDSEFDPPRLNRAEDTEQGDLRAFKQLLKAVKERSERKQRCRF</sequence>
<dbReference type="PROSITE" id="PS50181">
    <property type="entry name" value="FBOX"/>
    <property type="match status" value="1"/>
</dbReference>
<protein>
    <recommendedName>
        <fullName evidence="1">F-box domain-containing protein</fullName>
    </recommendedName>
</protein>
<dbReference type="InterPro" id="IPR001810">
    <property type="entry name" value="F-box_dom"/>
</dbReference>
<reference evidence="2" key="1">
    <citation type="journal article" date="2023" name="Mol. Phylogenet. Evol.">
        <title>Genome-scale phylogeny and comparative genomics of the fungal order Sordariales.</title>
        <authorList>
            <person name="Hensen N."/>
            <person name="Bonometti L."/>
            <person name="Westerberg I."/>
            <person name="Brannstrom I.O."/>
            <person name="Guillou S."/>
            <person name="Cros-Aarteil S."/>
            <person name="Calhoun S."/>
            <person name="Haridas S."/>
            <person name="Kuo A."/>
            <person name="Mondo S."/>
            <person name="Pangilinan J."/>
            <person name="Riley R."/>
            <person name="LaButti K."/>
            <person name="Andreopoulos B."/>
            <person name="Lipzen A."/>
            <person name="Chen C."/>
            <person name="Yan M."/>
            <person name="Daum C."/>
            <person name="Ng V."/>
            <person name="Clum A."/>
            <person name="Steindorff A."/>
            <person name="Ohm R.A."/>
            <person name="Martin F."/>
            <person name="Silar P."/>
            <person name="Natvig D.O."/>
            <person name="Lalanne C."/>
            <person name="Gautier V."/>
            <person name="Ament-Velasquez S.L."/>
            <person name="Kruys A."/>
            <person name="Hutchinson M.I."/>
            <person name="Powell A.J."/>
            <person name="Barry K."/>
            <person name="Miller A.N."/>
            <person name="Grigoriev I.V."/>
            <person name="Debuchy R."/>
            <person name="Gladieux P."/>
            <person name="Hiltunen Thoren M."/>
            <person name="Johannesson H."/>
        </authorList>
    </citation>
    <scope>NUCLEOTIDE SEQUENCE</scope>
    <source>
        <strain evidence="2">PSN324</strain>
    </source>
</reference>
<dbReference type="EMBL" id="MU864952">
    <property type="protein sequence ID" value="KAK4464024.1"/>
    <property type="molecule type" value="Genomic_DNA"/>
</dbReference>
<proteinExistence type="predicted"/>
<dbReference type="InterPro" id="IPR036047">
    <property type="entry name" value="F-box-like_dom_sf"/>
</dbReference>
<dbReference type="Gene3D" id="1.20.1280.50">
    <property type="match status" value="1"/>
</dbReference>
<reference evidence="2" key="2">
    <citation type="submission" date="2023-06" db="EMBL/GenBank/DDBJ databases">
        <authorList>
            <consortium name="Lawrence Berkeley National Laboratory"/>
            <person name="Mondo S.J."/>
            <person name="Hensen N."/>
            <person name="Bonometti L."/>
            <person name="Westerberg I."/>
            <person name="Brannstrom I.O."/>
            <person name="Guillou S."/>
            <person name="Cros-Aarteil S."/>
            <person name="Calhoun S."/>
            <person name="Haridas S."/>
            <person name="Kuo A."/>
            <person name="Pangilinan J."/>
            <person name="Riley R."/>
            <person name="Labutti K."/>
            <person name="Andreopoulos B."/>
            <person name="Lipzen A."/>
            <person name="Chen C."/>
            <person name="Yanf M."/>
            <person name="Daum C."/>
            <person name="Ng V."/>
            <person name="Clum A."/>
            <person name="Steindorff A."/>
            <person name="Ohm R."/>
            <person name="Martin F."/>
            <person name="Silar P."/>
            <person name="Natvig D."/>
            <person name="Lalanne C."/>
            <person name="Gautier V."/>
            <person name="Ament-Velasquez S.L."/>
            <person name="Kruys A."/>
            <person name="Hutchinson M.I."/>
            <person name="Powell A.J."/>
            <person name="Barry K."/>
            <person name="Miller A.N."/>
            <person name="Grigoriev I.V."/>
            <person name="Debuchy R."/>
            <person name="Gladieux P."/>
            <person name="Thoren M.H."/>
            <person name="Johannesson H."/>
        </authorList>
    </citation>
    <scope>NUCLEOTIDE SEQUENCE</scope>
    <source>
        <strain evidence="2">PSN324</strain>
    </source>
</reference>
<keyword evidence="3" id="KW-1185">Reference proteome</keyword>
<accession>A0AAV9HVC5</accession>
<dbReference type="PANTHER" id="PTHR42057:SF2">
    <property type="entry name" value="F-BOX DOMAIN PROTEIN (AFU_ORTHOLOGUE AFUA_4G00200)-RELATED"/>
    <property type="match status" value="1"/>
</dbReference>
<dbReference type="Proteomes" id="UP001321749">
    <property type="component" value="Unassembled WGS sequence"/>
</dbReference>
<dbReference type="PANTHER" id="PTHR42057">
    <property type="entry name" value="F-BOX DOMAIN PROTEIN (AFU_ORTHOLOGUE AFUA_4G00200)"/>
    <property type="match status" value="1"/>
</dbReference>